<dbReference type="GeneID" id="26160218"/>
<reference evidence="1 2" key="1">
    <citation type="submission" date="2008-04" db="EMBL/GenBank/DDBJ databases">
        <title>Draft genome sequence of Bacteroides intestinalis (DSM 17393).</title>
        <authorList>
            <person name="Sudarsanam P."/>
            <person name="Ley R."/>
            <person name="Guruge J."/>
            <person name="Turnbaugh P.J."/>
            <person name="Mahowald M."/>
            <person name="Liep D."/>
            <person name="Gordon J."/>
        </authorList>
    </citation>
    <scope>NUCLEOTIDE SEQUENCE [LARGE SCALE GENOMIC DNA]</scope>
    <source>
        <strain evidence="1 2">DSM 17393</strain>
    </source>
</reference>
<protein>
    <submittedName>
        <fullName evidence="1">Uncharacterized protein</fullName>
    </submittedName>
</protein>
<comment type="caution">
    <text evidence="1">The sequence shown here is derived from an EMBL/GenBank/DDBJ whole genome shotgun (WGS) entry which is preliminary data.</text>
</comment>
<name>B3CGS5_9BACE</name>
<dbReference type="Proteomes" id="UP000004596">
    <property type="component" value="Unassembled WGS sequence"/>
</dbReference>
<gene>
    <name evidence="1" type="ORF">BACINT_02873</name>
</gene>
<dbReference type="STRING" id="471870.BACINT_02873"/>
<proteinExistence type="predicted"/>
<sequence length="148" mass="17118">MKNRIFVCLLFIMSIILCNCSTEEKEYAETVVTTLKKNDVNLTEYSHVVVIPNVGCGGCISEAEHFFRENKAQDILFVFTKISSEKSLRLRLGNMINQKNVLIDSECIYASQKEEINVYPVIIDIRNENKYTWRFLDPGVSYETILTY</sequence>
<reference evidence="1 2" key="2">
    <citation type="submission" date="2008-04" db="EMBL/GenBank/DDBJ databases">
        <authorList>
            <person name="Fulton L."/>
            <person name="Clifton S."/>
            <person name="Fulton B."/>
            <person name="Xu J."/>
            <person name="Minx P."/>
            <person name="Pepin K.H."/>
            <person name="Johnson M."/>
            <person name="Thiruvilangam P."/>
            <person name="Bhonagiri V."/>
            <person name="Nash W.E."/>
            <person name="Mardis E.R."/>
            <person name="Wilson R.K."/>
        </authorList>
    </citation>
    <scope>NUCLEOTIDE SEQUENCE [LARGE SCALE GENOMIC DNA]</scope>
    <source>
        <strain evidence="1 2">DSM 17393</strain>
    </source>
</reference>
<accession>B3CGS5</accession>
<evidence type="ECO:0000313" key="2">
    <source>
        <dbReference type="Proteomes" id="UP000004596"/>
    </source>
</evidence>
<organism evidence="1 2">
    <name type="scientific">Bacteroides intestinalis DSM 17393</name>
    <dbReference type="NCBI Taxonomy" id="471870"/>
    <lineage>
        <taxon>Bacteria</taxon>
        <taxon>Pseudomonadati</taxon>
        <taxon>Bacteroidota</taxon>
        <taxon>Bacteroidia</taxon>
        <taxon>Bacteroidales</taxon>
        <taxon>Bacteroidaceae</taxon>
        <taxon>Bacteroides</taxon>
    </lineage>
</organism>
<dbReference type="eggNOG" id="ENOG5032TE9">
    <property type="taxonomic scope" value="Bacteria"/>
</dbReference>
<dbReference type="RefSeq" id="WP_007663996.1">
    <property type="nucleotide sequence ID" value="NZ_ABJL02000008.1"/>
</dbReference>
<evidence type="ECO:0000313" key="1">
    <source>
        <dbReference type="EMBL" id="EDV03747.1"/>
    </source>
</evidence>
<dbReference type="EMBL" id="ABJL02000008">
    <property type="protein sequence ID" value="EDV03747.1"/>
    <property type="molecule type" value="Genomic_DNA"/>
</dbReference>
<dbReference type="AlphaFoldDB" id="B3CGS5"/>